<dbReference type="RefSeq" id="WP_092016554.1">
    <property type="nucleotide sequence ID" value="NZ_JBHUFO010000034.1"/>
</dbReference>
<accession>A0A1I5SNP2</accession>
<sequence>MTKALIKYLIPIYILLLSIDGQLSAHMRNESTSVFPSKSLPETCFVLDFSHPARASFLPSVDRLENVFYDNEHIEEEDDDDTFRTHKKTVCGSDIFTAFFYKWDSALFKFKTPKILHFCKHLLQFSPDKLYIAFCVFRI</sequence>
<evidence type="ECO:0000313" key="1">
    <source>
        <dbReference type="EMBL" id="SFP72370.1"/>
    </source>
</evidence>
<dbReference type="EMBL" id="FOXH01000005">
    <property type="protein sequence ID" value="SFP72370.1"/>
    <property type="molecule type" value="Genomic_DNA"/>
</dbReference>
<keyword evidence="2" id="KW-1185">Reference proteome</keyword>
<proteinExistence type="predicted"/>
<dbReference type="Proteomes" id="UP000199306">
    <property type="component" value="Unassembled WGS sequence"/>
</dbReference>
<name>A0A1I5SNP2_9BACT</name>
<evidence type="ECO:0000313" key="2">
    <source>
        <dbReference type="Proteomes" id="UP000199306"/>
    </source>
</evidence>
<organism evidence="1 2">
    <name type="scientific">Pseudarcicella hirudinis</name>
    <dbReference type="NCBI Taxonomy" id="1079859"/>
    <lineage>
        <taxon>Bacteria</taxon>
        <taxon>Pseudomonadati</taxon>
        <taxon>Bacteroidota</taxon>
        <taxon>Cytophagia</taxon>
        <taxon>Cytophagales</taxon>
        <taxon>Flectobacillaceae</taxon>
        <taxon>Pseudarcicella</taxon>
    </lineage>
</organism>
<gene>
    <name evidence="1" type="ORF">SAMN04515674_105123</name>
</gene>
<reference evidence="1 2" key="1">
    <citation type="submission" date="2016-10" db="EMBL/GenBank/DDBJ databases">
        <authorList>
            <person name="de Groot N.N."/>
        </authorList>
    </citation>
    <scope>NUCLEOTIDE SEQUENCE [LARGE SCALE GENOMIC DNA]</scope>
    <source>
        <strain evidence="2">E92,LMG 26720,CCM 7988</strain>
    </source>
</reference>
<dbReference type="STRING" id="1079859.SAMN04515674_105123"/>
<dbReference type="AlphaFoldDB" id="A0A1I5SNP2"/>
<protein>
    <submittedName>
        <fullName evidence="1">Uncharacterized protein</fullName>
    </submittedName>
</protein>